<dbReference type="SUPFAM" id="SSF54695">
    <property type="entry name" value="POZ domain"/>
    <property type="match status" value="1"/>
</dbReference>
<keyword evidence="2" id="KW-1185">Reference proteome</keyword>
<evidence type="ECO:0000313" key="1">
    <source>
        <dbReference type="EMBL" id="GFF82101.1"/>
    </source>
</evidence>
<name>A0ABQ1AHP0_ASPLE</name>
<dbReference type="InterPro" id="IPR011333">
    <property type="entry name" value="SKP1/BTB/POZ_sf"/>
</dbReference>
<dbReference type="Gene3D" id="3.30.710.10">
    <property type="entry name" value="Potassium Channel Kv1.1, Chain A"/>
    <property type="match status" value="1"/>
</dbReference>
<sequence>MKYPTHIIDPNGDVIIKLLNPNAPFAVSEEWDYGEDDELPSWFGSRQWNPLNNEHAVDSLLDLTVVDQDDQDEPQKSAASETHLSLLAETSLTRTPTRRQRHRPRRMSESECILSEYARKPVFSDEYTYQVSSRHLILASPFFRAALTKGWKETHILGTHGSVTFTVYDWDDQALMIFLNIIHGQHRDLPWKIGLELLAKVTVIADYYQCIDAIQFMALSWYAFLKPTCSDLVRPKDIVLWLWVSWVLRLPEQFRKVGAMAMDQLDERMDSLGLPIPRRILGKFC</sequence>
<dbReference type="Proteomes" id="UP000465220">
    <property type="component" value="Unassembled WGS sequence"/>
</dbReference>
<evidence type="ECO:0000313" key="2">
    <source>
        <dbReference type="Proteomes" id="UP000465220"/>
    </source>
</evidence>
<comment type="caution">
    <text evidence="1">The sequence shown here is derived from an EMBL/GenBank/DDBJ whole genome shotgun (WGS) entry which is preliminary data.</text>
</comment>
<organism evidence="1 2">
    <name type="scientific">Aspergillus lentulus</name>
    <dbReference type="NCBI Taxonomy" id="293939"/>
    <lineage>
        <taxon>Eukaryota</taxon>
        <taxon>Fungi</taxon>
        <taxon>Dikarya</taxon>
        <taxon>Ascomycota</taxon>
        <taxon>Pezizomycotina</taxon>
        <taxon>Eurotiomycetes</taxon>
        <taxon>Eurotiomycetidae</taxon>
        <taxon>Eurotiales</taxon>
        <taxon>Aspergillaceae</taxon>
        <taxon>Aspergillus</taxon>
        <taxon>Aspergillus subgen. Fumigati</taxon>
    </lineage>
</organism>
<gene>
    <name evidence="1" type="ORF">IFM60648_06242</name>
</gene>
<reference evidence="1 2" key="1">
    <citation type="submission" date="2020-01" db="EMBL/GenBank/DDBJ databases">
        <title>Draft genome sequence of Aspergillus lentulus IFM 60648.</title>
        <authorList>
            <person name="Takahashi H."/>
            <person name="Yaguchi T."/>
        </authorList>
    </citation>
    <scope>NUCLEOTIDE SEQUENCE [LARGE SCALE GENOMIC DNA]</scope>
    <source>
        <strain evidence="1 2">IFM 60648</strain>
    </source>
</reference>
<protein>
    <submittedName>
        <fullName evidence="1">Probable alpha-galactosidase A</fullName>
    </submittedName>
</protein>
<proteinExistence type="predicted"/>
<dbReference type="EMBL" id="BLKI01000036">
    <property type="protein sequence ID" value="GFF82101.1"/>
    <property type="molecule type" value="Genomic_DNA"/>
</dbReference>
<accession>A0ABQ1AHP0</accession>